<proteinExistence type="predicted"/>
<dbReference type="Proteomes" id="UP000037507">
    <property type="component" value="Unassembled WGS sequence"/>
</dbReference>
<evidence type="ECO:0000256" key="1">
    <source>
        <dbReference type="SAM" id="MobiDB-lite"/>
    </source>
</evidence>
<protein>
    <submittedName>
        <fullName evidence="2">Uncharacterized protein</fullName>
    </submittedName>
</protein>
<dbReference type="AlphaFoldDB" id="A0A2T7UES2"/>
<evidence type="ECO:0000313" key="2">
    <source>
        <dbReference type="EMBL" id="PVE43203.1"/>
    </source>
</evidence>
<name>A0A2T7UES2_9BURK</name>
<comment type="caution">
    <text evidence="2">The sequence shown here is derived from an EMBL/GenBank/DDBJ whole genome shotgun (WGS) entry which is preliminary data.</text>
</comment>
<keyword evidence="3" id="KW-1185">Reference proteome</keyword>
<feature type="region of interest" description="Disordered" evidence="1">
    <location>
        <begin position="1"/>
        <end position="26"/>
    </location>
</feature>
<dbReference type="EMBL" id="LFYT02000007">
    <property type="protein sequence ID" value="PVE43203.1"/>
    <property type="molecule type" value="Genomic_DNA"/>
</dbReference>
<evidence type="ECO:0000313" key="3">
    <source>
        <dbReference type="Proteomes" id="UP000037507"/>
    </source>
</evidence>
<accession>A0A2T7UES2</accession>
<organism evidence="2 3">
    <name type="scientific">Limnohabitans planktonicus II-D5</name>
    <dbReference type="NCBI Taxonomy" id="1293045"/>
    <lineage>
        <taxon>Bacteria</taxon>
        <taxon>Pseudomonadati</taxon>
        <taxon>Pseudomonadota</taxon>
        <taxon>Betaproteobacteria</taxon>
        <taxon>Burkholderiales</taxon>
        <taxon>Comamonadaceae</taxon>
        <taxon>Limnohabitans</taxon>
    </lineage>
</organism>
<gene>
    <name evidence="2" type="ORF">H663_007890</name>
</gene>
<reference evidence="2" key="1">
    <citation type="submission" date="2017-04" db="EMBL/GenBank/DDBJ databases">
        <title>Unexpected and diverse lifestyles within the genus Limnohabitans.</title>
        <authorList>
            <person name="Kasalicky V."/>
            <person name="Mehrshad M."/>
            <person name="Andrei S.-A."/>
            <person name="Salcher M."/>
            <person name="Kratochvilova H."/>
            <person name="Simek K."/>
            <person name="Ghai R."/>
        </authorList>
    </citation>
    <scope>NUCLEOTIDE SEQUENCE [LARGE SCALE GENOMIC DNA]</scope>
    <source>
        <strain evidence="2">II-D5</strain>
    </source>
</reference>
<sequence>MRSAGIAAKTGVTANTKKQTDDQHLGTDMTISSNNFTLELGVLTTQPLTLTGDVWQRPTPQATQQQQEAQS</sequence>